<protein>
    <submittedName>
        <fullName evidence="6">Serine/threonine-protein kinase HipA</fullName>
        <ecNumber evidence="6">2.7.11.1</ecNumber>
    </submittedName>
</protein>
<evidence type="ECO:0000256" key="1">
    <source>
        <dbReference type="ARBA" id="ARBA00010164"/>
    </source>
</evidence>
<dbReference type="AlphaFoldDB" id="A0A1Q2HZU7"/>
<evidence type="ECO:0000313" key="6">
    <source>
        <dbReference type="EMBL" id="AQQ16353.1"/>
    </source>
</evidence>
<dbReference type="GO" id="GO:0005829">
    <property type="term" value="C:cytosol"/>
    <property type="evidence" value="ECO:0007669"/>
    <property type="project" value="TreeGrafter"/>
</dbReference>
<dbReference type="Pfam" id="PF13657">
    <property type="entry name" value="Couple_hipA"/>
    <property type="match status" value="1"/>
</dbReference>
<dbReference type="EC" id="2.7.11.1" evidence="6"/>
<reference evidence="6 7" key="1">
    <citation type="submission" date="2016-12" db="EMBL/GenBank/DDBJ databases">
        <authorList>
            <person name="Song W.-J."/>
            <person name="Kurnit D.M."/>
        </authorList>
    </citation>
    <scope>NUCLEOTIDE SEQUENCE [LARGE SCALE GENOMIC DNA]</scope>
    <source>
        <strain evidence="6 7">DSM 30827</strain>
    </source>
</reference>
<dbReference type="PANTHER" id="PTHR37419:SF1">
    <property type="entry name" value="SERINE_THREONINE-PROTEIN KINASE TOXIN HIPA"/>
    <property type="match status" value="1"/>
</dbReference>
<evidence type="ECO:0000259" key="4">
    <source>
        <dbReference type="Pfam" id="PF07804"/>
    </source>
</evidence>
<evidence type="ECO:0000256" key="2">
    <source>
        <dbReference type="ARBA" id="ARBA00022679"/>
    </source>
</evidence>
<comment type="similarity">
    <text evidence="1">Belongs to the HipA Ser/Thr kinase family.</text>
</comment>
<keyword evidence="7" id="KW-1185">Reference proteome</keyword>
<dbReference type="EMBL" id="CP019688">
    <property type="protein sequence ID" value="AQQ16353.1"/>
    <property type="molecule type" value="Genomic_DNA"/>
</dbReference>
<dbReference type="Gene3D" id="1.10.1070.20">
    <property type="match status" value="1"/>
</dbReference>
<proteinExistence type="inferred from homology"/>
<dbReference type="InterPro" id="IPR012893">
    <property type="entry name" value="HipA-like_C"/>
</dbReference>
<name>A0A1Q2HZU7_9CORY</name>
<feature type="domain" description="HipA N-terminal subdomain 1" evidence="5">
    <location>
        <begin position="14"/>
        <end position="109"/>
    </location>
</feature>
<dbReference type="NCBIfam" id="TIGR03071">
    <property type="entry name" value="couple_hipA"/>
    <property type="match status" value="1"/>
</dbReference>
<dbReference type="InterPro" id="IPR017508">
    <property type="entry name" value="HipA_N1"/>
</dbReference>
<evidence type="ECO:0000259" key="5">
    <source>
        <dbReference type="Pfam" id="PF13657"/>
    </source>
</evidence>
<evidence type="ECO:0000313" key="7">
    <source>
        <dbReference type="Proteomes" id="UP000217209"/>
    </source>
</evidence>
<dbReference type="Pfam" id="PF07804">
    <property type="entry name" value="HipA_C"/>
    <property type="match status" value="1"/>
</dbReference>
<organism evidence="6 7">
    <name type="scientific">Corynebacterium glaucum</name>
    <dbReference type="NCBI Taxonomy" id="187491"/>
    <lineage>
        <taxon>Bacteria</taxon>
        <taxon>Bacillati</taxon>
        <taxon>Actinomycetota</taxon>
        <taxon>Actinomycetes</taxon>
        <taxon>Mycobacteriales</taxon>
        <taxon>Corynebacteriaceae</taxon>
        <taxon>Corynebacterium</taxon>
    </lineage>
</organism>
<keyword evidence="2 6" id="KW-0808">Transferase</keyword>
<dbReference type="GO" id="GO:0004674">
    <property type="term" value="F:protein serine/threonine kinase activity"/>
    <property type="evidence" value="ECO:0007669"/>
    <property type="project" value="UniProtKB-EC"/>
</dbReference>
<dbReference type="KEGG" id="cgv:CGLAU_12125"/>
<dbReference type="RefSeq" id="WP_095660914.1">
    <property type="nucleotide sequence ID" value="NZ_CALTZW010000008.1"/>
</dbReference>
<keyword evidence="3 6" id="KW-0418">Kinase</keyword>
<dbReference type="PANTHER" id="PTHR37419">
    <property type="entry name" value="SERINE/THREONINE-PROTEIN KINASE TOXIN HIPA"/>
    <property type="match status" value="1"/>
</dbReference>
<gene>
    <name evidence="6" type="primary">hipA2</name>
    <name evidence="6" type="ORF">CGLAU_12125</name>
</gene>
<dbReference type="OrthoDB" id="3182374at2"/>
<sequence>MSNLERYRSVARADVYKQGVVAGHLTRGDDATTTFSYREEYSGPDVAFSLPRDPEPVVTPAGSLPPFFTGLLPEGRRLSILRQAVKTSFDDELSLLLPIGNDLPGDVQVVPAGEQPHSKPPLASRELEELDFWELLSEVDSQGIAGVQEKVSASMINVPLALPGAPAILKLSPNDYPFLVENEFLHLQAAKQLGLPVAESKLVADRNGITGLLVTRFDRGAGGERYAMEDAAQVMGIAPAAKYNVSAEDVTLTMASKTAMPRVATRALYLQFVFAWLTGNGDLHAKNISILQRRDGAWDLSPIYDVPSTALYRDFSMALPVSGRTKDLKLRHWDEFADSIGLPKKAARSANVVALKAVAAVDLTRLPLTGSPIYGAERELSLRRAALG</sequence>
<feature type="domain" description="HipA-like C-terminal" evidence="4">
    <location>
        <begin position="144"/>
        <end position="357"/>
    </location>
</feature>
<evidence type="ECO:0000256" key="3">
    <source>
        <dbReference type="ARBA" id="ARBA00022777"/>
    </source>
</evidence>
<dbReference type="InterPro" id="IPR052028">
    <property type="entry name" value="HipA_Ser/Thr_kinase"/>
</dbReference>
<dbReference type="Proteomes" id="UP000217209">
    <property type="component" value="Chromosome"/>
</dbReference>
<accession>A0A1Q2HZU7</accession>